<dbReference type="OMA" id="VPIFMIY"/>
<organism evidence="2">
    <name type="scientific">Trypanosoma vivax (strain Y486)</name>
    <dbReference type="NCBI Taxonomy" id="1055687"/>
    <lineage>
        <taxon>Eukaryota</taxon>
        <taxon>Discoba</taxon>
        <taxon>Euglenozoa</taxon>
        <taxon>Kinetoplastea</taxon>
        <taxon>Metakinetoplastina</taxon>
        <taxon>Trypanosomatida</taxon>
        <taxon>Trypanosomatidae</taxon>
        <taxon>Trypanosoma</taxon>
        <taxon>Duttonella</taxon>
    </lineage>
</organism>
<feature type="transmembrane region" description="Helical" evidence="1">
    <location>
        <begin position="6"/>
        <end position="22"/>
    </location>
</feature>
<keyword evidence="1" id="KW-1133">Transmembrane helix</keyword>
<keyword evidence="1" id="KW-0812">Transmembrane</keyword>
<proteinExistence type="predicted"/>
<dbReference type="VEuPathDB" id="TriTrypDB:TvY486_0804720"/>
<dbReference type="AlphaFoldDB" id="G0U1A9"/>
<reference evidence="2" key="1">
    <citation type="journal article" date="2012" name="Proc. Natl. Acad. Sci. U.S.A.">
        <title>Antigenic diversity is generated by distinct evolutionary mechanisms in African trypanosome species.</title>
        <authorList>
            <person name="Jackson A.P."/>
            <person name="Berry A."/>
            <person name="Aslett M."/>
            <person name="Allison H.C."/>
            <person name="Burton P."/>
            <person name="Vavrova-Anderson J."/>
            <person name="Brown R."/>
            <person name="Browne H."/>
            <person name="Corton N."/>
            <person name="Hauser H."/>
            <person name="Gamble J."/>
            <person name="Gilderthorp R."/>
            <person name="Marcello L."/>
            <person name="McQuillan J."/>
            <person name="Otto T.D."/>
            <person name="Quail M.A."/>
            <person name="Sanders M.J."/>
            <person name="van Tonder A."/>
            <person name="Ginger M.L."/>
            <person name="Field M.C."/>
            <person name="Barry J.D."/>
            <person name="Hertz-Fowler C."/>
            <person name="Berriman M."/>
        </authorList>
    </citation>
    <scope>NUCLEOTIDE SEQUENCE</scope>
    <source>
        <strain evidence="2">Y486</strain>
    </source>
</reference>
<evidence type="ECO:0000256" key="1">
    <source>
        <dbReference type="SAM" id="Phobius"/>
    </source>
</evidence>
<protein>
    <submittedName>
        <fullName evidence="2">Uncharacterized protein</fullName>
    </submittedName>
</protein>
<gene>
    <name evidence="2" type="ORF">TVY486_0804720</name>
</gene>
<name>G0U1A9_TRYVY</name>
<accession>G0U1A9</accession>
<sequence length="80" mass="9399">MGFQTPWIFITVIGVPLFMVYIKTQRIDAKERHEVQMRIKYYSEFWEKGNNFVQAHSEALGQQLRSTVDAKLGMEMGKDE</sequence>
<dbReference type="EMBL" id="HE573024">
    <property type="protein sequence ID" value="CCC49864.1"/>
    <property type="molecule type" value="Genomic_DNA"/>
</dbReference>
<evidence type="ECO:0000313" key="2">
    <source>
        <dbReference type="EMBL" id="CCC49864.1"/>
    </source>
</evidence>
<keyword evidence="1" id="KW-0472">Membrane</keyword>